<dbReference type="InterPro" id="IPR051182">
    <property type="entry name" value="Euk_NMN_adenylyltrnsfrase"/>
</dbReference>
<evidence type="ECO:0000256" key="12">
    <source>
        <dbReference type="ARBA" id="ARBA00022833"/>
    </source>
</evidence>
<dbReference type="GO" id="GO:0004515">
    <property type="term" value="F:nicotinate-nucleotide adenylyltransferase activity"/>
    <property type="evidence" value="ECO:0007669"/>
    <property type="project" value="UniProtKB-EC"/>
</dbReference>
<comment type="cofactor">
    <cofactor evidence="2">
        <name>Zn(2+)</name>
        <dbReference type="ChEBI" id="CHEBI:29105"/>
    </cofactor>
</comment>
<comment type="caution">
    <text evidence="22">The sequence shown here is derived from an EMBL/GenBank/DDBJ whole genome shotgun (WGS) entry which is preliminary data.</text>
</comment>
<evidence type="ECO:0000256" key="15">
    <source>
        <dbReference type="ARBA" id="ARBA00023027"/>
    </source>
</evidence>
<comment type="catalytic activity">
    <reaction evidence="17">
        <text>nicotinate beta-D-ribonucleotide + ATP + H(+) = deamido-NAD(+) + diphosphate</text>
        <dbReference type="Rhea" id="RHEA:22860"/>
        <dbReference type="ChEBI" id="CHEBI:15378"/>
        <dbReference type="ChEBI" id="CHEBI:30616"/>
        <dbReference type="ChEBI" id="CHEBI:33019"/>
        <dbReference type="ChEBI" id="CHEBI:57502"/>
        <dbReference type="ChEBI" id="CHEBI:58437"/>
        <dbReference type="EC" id="2.7.7.18"/>
    </reaction>
    <physiologicalReaction direction="left-to-right" evidence="17">
        <dbReference type="Rhea" id="RHEA:22861"/>
    </physiologicalReaction>
    <physiologicalReaction direction="right-to-left" evidence="17">
        <dbReference type="Rhea" id="RHEA:22862"/>
    </physiologicalReaction>
</comment>
<evidence type="ECO:0000256" key="6">
    <source>
        <dbReference type="ARBA" id="ARBA00007064"/>
    </source>
</evidence>
<feature type="domain" description="Cytidyltransferase-like" evidence="21">
    <location>
        <begin position="64"/>
        <end position="248"/>
    </location>
</feature>
<evidence type="ECO:0000256" key="8">
    <source>
        <dbReference type="ARBA" id="ARBA00022642"/>
    </source>
</evidence>
<dbReference type="InterPro" id="IPR045094">
    <property type="entry name" value="NMNAT_euk"/>
</dbReference>
<keyword evidence="14" id="KW-0460">Magnesium</keyword>
<evidence type="ECO:0000256" key="17">
    <source>
        <dbReference type="ARBA" id="ARBA00048514"/>
    </source>
</evidence>
<dbReference type="EMBL" id="JAFNEN010000056">
    <property type="protein sequence ID" value="KAG8197400.1"/>
    <property type="molecule type" value="Genomic_DNA"/>
</dbReference>
<sequence>MTSLKNRVILLSCGSFNPITNMHLRLFELARDFLQGTDCFKVEGGIISDKLARDFLHGTDRFEVVGGIVSPVNDGYKKKDLICAKHRCEMVNLALTDSQWIKLDCWECDQEGWTPTAKVLEHHQSVLDAITSSSNIHINKRLRLDVDNLNAANSNNSTSSRSWDLSQPVHIMLLCGGDLLESFSVPDLWLETDISKIVGKHGLVVITRKGSNPEKFIYESDLLTKFKNNIHIVTEWITNEISSTSIRRALRRGNSVKYLLPDPVLQYIKEEGLYASNANES</sequence>
<evidence type="ECO:0000256" key="18">
    <source>
        <dbReference type="ARBA" id="ARBA00048969"/>
    </source>
</evidence>
<comment type="cofactor">
    <cofactor evidence="1">
        <name>Mg(2+)</name>
        <dbReference type="ChEBI" id="CHEBI:18420"/>
    </cofactor>
</comment>
<evidence type="ECO:0000256" key="7">
    <source>
        <dbReference type="ARBA" id="ARBA00022553"/>
    </source>
</evidence>
<evidence type="ECO:0000256" key="16">
    <source>
        <dbReference type="ARBA" id="ARBA00023242"/>
    </source>
</evidence>
<name>A0AAV6VKR4_9ARAC</name>
<keyword evidence="9 20" id="KW-0808">Transferase</keyword>
<evidence type="ECO:0000256" key="19">
    <source>
        <dbReference type="ARBA" id="ARBA00064648"/>
    </source>
</evidence>
<comment type="catalytic activity">
    <reaction evidence="18">
        <text>beta-nicotinamide D-ribonucleotide + ATP + H(+) = diphosphate + NAD(+)</text>
        <dbReference type="Rhea" id="RHEA:21360"/>
        <dbReference type="ChEBI" id="CHEBI:14649"/>
        <dbReference type="ChEBI" id="CHEBI:15378"/>
        <dbReference type="ChEBI" id="CHEBI:30616"/>
        <dbReference type="ChEBI" id="CHEBI:33019"/>
        <dbReference type="ChEBI" id="CHEBI:57540"/>
        <dbReference type="EC" id="2.7.7.1"/>
    </reaction>
    <physiologicalReaction direction="left-to-right" evidence="18">
        <dbReference type="Rhea" id="RHEA:21361"/>
    </physiologicalReaction>
    <physiologicalReaction direction="right-to-left" evidence="18">
        <dbReference type="Rhea" id="RHEA:21362"/>
    </physiologicalReaction>
</comment>
<dbReference type="GO" id="GO:0005634">
    <property type="term" value="C:nucleus"/>
    <property type="evidence" value="ECO:0007669"/>
    <property type="project" value="UniProtKB-SubCell"/>
</dbReference>
<evidence type="ECO:0000259" key="21">
    <source>
        <dbReference type="Pfam" id="PF01467"/>
    </source>
</evidence>
<dbReference type="Proteomes" id="UP000827092">
    <property type="component" value="Unassembled WGS sequence"/>
</dbReference>
<evidence type="ECO:0000256" key="4">
    <source>
        <dbReference type="ARBA" id="ARBA00004658"/>
    </source>
</evidence>
<keyword evidence="8 20" id="KW-0662">Pyridine nucleotide biosynthesis</keyword>
<proteinExistence type="inferred from homology"/>
<evidence type="ECO:0000256" key="9">
    <source>
        <dbReference type="ARBA" id="ARBA00022679"/>
    </source>
</evidence>
<comment type="similarity">
    <text evidence="6 20">Belongs to the eukaryotic NMN adenylyltransferase family.</text>
</comment>
<organism evidence="22 23">
    <name type="scientific">Oedothorax gibbosus</name>
    <dbReference type="NCBI Taxonomy" id="931172"/>
    <lineage>
        <taxon>Eukaryota</taxon>
        <taxon>Metazoa</taxon>
        <taxon>Ecdysozoa</taxon>
        <taxon>Arthropoda</taxon>
        <taxon>Chelicerata</taxon>
        <taxon>Arachnida</taxon>
        <taxon>Araneae</taxon>
        <taxon>Araneomorphae</taxon>
        <taxon>Entelegynae</taxon>
        <taxon>Araneoidea</taxon>
        <taxon>Linyphiidae</taxon>
        <taxon>Erigoninae</taxon>
        <taxon>Oedothorax</taxon>
    </lineage>
</organism>
<dbReference type="Gene3D" id="3.40.50.620">
    <property type="entry name" value="HUPs"/>
    <property type="match status" value="2"/>
</dbReference>
<comment type="pathway">
    <text evidence="5">Cofactor biosynthesis; NAD(+) biosynthesis; deamido-NAD(+) from nicotinate D-ribonucleotide: step 1/1.</text>
</comment>
<reference evidence="22 23" key="1">
    <citation type="journal article" date="2022" name="Nat. Ecol. Evol.">
        <title>A masculinizing supergene underlies an exaggerated male reproductive morph in a spider.</title>
        <authorList>
            <person name="Hendrickx F."/>
            <person name="De Corte Z."/>
            <person name="Sonet G."/>
            <person name="Van Belleghem S.M."/>
            <person name="Kostlbacher S."/>
            <person name="Vangestel C."/>
        </authorList>
    </citation>
    <scope>NUCLEOTIDE SEQUENCE [LARGE SCALE GENOMIC DNA]</scope>
    <source>
        <strain evidence="22">W744_W776</strain>
    </source>
</reference>
<dbReference type="AlphaFoldDB" id="A0AAV6VKR4"/>
<comment type="pathway">
    <text evidence="4 20">Cofactor biosynthesis; NAD(+) biosynthesis; NAD(+) from nicotinamide D-ribonucleotide: step 1/1.</text>
</comment>
<keyword evidence="13 20" id="KW-0067">ATP-binding</keyword>
<keyword evidence="15 20" id="KW-0520">NAD</keyword>
<protein>
    <recommendedName>
        <fullName evidence="20">Nicotinamide-nucleotide adenylyltransferase</fullName>
        <ecNumber evidence="20">2.7.7.1</ecNumber>
        <ecNumber evidence="20">2.7.7.18</ecNumber>
    </recommendedName>
</protein>
<keyword evidence="7" id="KW-0597">Phosphoprotein</keyword>
<dbReference type="PANTHER" id="PTHR12039">
    <property type="entry name" value="NICOTINAMIDE MONONUCLEOTIDE ADENYLYLTRANSFERASE"/>
    <property type="match status" value="1"/>
</dbReference>
<evidence type="ECO:0000256" key="10">
    <source>
        <dbReference type="ARBA" id="ARBA00022695"/>
    </source>
</evidence>
<dbReference type="GO" id="GO:0000309">
    <property type="term" value="F:nicotinamide-nucleotide adenylyltransferase activity"/>
    <property type="evidence" value="ECO:0007669"/>
    <property type="project" value="UniProtKB-EC"/>
</dbReference>
<dbReference type="GO" id="GO:0009435">
    <property type="term" value="P:NAD+ biosynthetic process"/>
    <property type="evidence" value="ECO:0007669"/>
    <property type="project" value="InterPro"/>
</dbReference>
<gene>
    <name evidence="22" type="ORF">JTE90_013519</name>
</gene>
<dbReference type="EC" id="2.7.7.1" evidence="20"/>
<dbReference type="GO" id="GO:0005524">
    <property type="term" value="F:ATP binding"/>
    <property type="evidence" value="ECO:0007669"/>
    <property type="project" value="UniProtKB-KW"/>
</dbReference>
<dbReference type="InterPro" id="IPR005248">
    <property type="entry name" value="NadD/NMNAT"/>
</dbReference>
<evidence type="ECO:0000256" key="14">
    <source>
        <dbReference type="ARBA" id="ARBA00022842"/>
    </source>
</evidence>
<evidence type="ECO:0000256" key="3">
    <source>
        <dbReference type="ARBA" id="ARBA00004123"/>
    </source>
</evidence>
<evidence type="ECO:0000256" key="20">
    <source>
        <dbReference type="RuleBase" id="RU362021"/>
    </source>
</evidence>
<dbReference type="EC" id="2.7.7.18" evidence="20"/>
<evidence type="ECO:0000256" key="1">
    <source>
        <dbReference type="ARBA" id="ARBA00001946"/>
    </source>
</evidence>
<evidence type="ECO:0000313" key="22">
    <source>
        <dbReference type="EMBL" id="KAG8197400.1"/>
    </source>
</evidence>
<evidence type="ECO:0000256" key="13">
    <source>
        <dbReference type="ARBA" id="ARBA00022840"/>
    </source>
</evidence>
<dbReference type="SUPFAM" id="SSF52374">
    <property type="entry name" value="Nucleotidylyl transferase"/>
    <property type="match status" value="1"/>
</dbReference>
<evidence type="ECO:0000256" key="5">
    <source>
        <dbReference type="ARBA" id="ARBA00005019"/>
    </source>
</evidence>
<comment type="subunit">
    <text evidence="19">Homohexamer. Interacts with ADPRT/PARP1.</text>
</comment>
<keyword evidence="10 20" id="KW-0548">Nucleotidyltransferase</keyword>
<keyword evidence="23" id="KW-1185">Reference proteome</keyword>
<keyword evidence="12" id="KW-0862">Zinc</keyword>
<evidence type="ECO:0000256" key="2">
    <source>
        <dbReference type="ARBA" id="ARBA00001947"/>
    </source>
</evidence>
<evidence type="ECO:0000313" key="23">
    <source>
        <dbReference type="Proteomes" id="UP000827092"/>
    </source>
</evidence>
<dbReference type="FunFam" id="3.40.50.620:FF:000101">
    <property type="entry name" value="Nicotinamide-nucleotide adenylyltransferase"/>
    <property type="match status" value="1"/>
</dbReference>
<evidence type="ECO:0000256" key="11">
    <source>
        <dbReference type="ARBA" id="ARBA00022741"/>
    </source>
</evidence>
<dbReference type="Pfam" id="PF01467">
    <property type="entry name" value="CTP_transf_like"/>
    <property type="match status" value="1"/>
</dbReference>
<accession>A0AAV6VKR4</accession>
<dbReference type="NCBIfam" id="TIGR00482">
    <property type="entry name" value="nicotinate (nicotinamide) nucleotide adenylyltransferase"/>
    <property type="match status" value="1"/>
</dbReference>
<dbReference type="PANTHER" id="PTHR12039:SF0">
    <property type="entry name" value="NICOTINAMIDE-NUCLEOTIDE ADENYLYLTRANSFERASE"/>
    <property type="match status" value="1"/>
</dbReference>
<comment type="subcellular location">
    <subcellularLocation>
        <location evidence="3">Nucleus</location>
    </subcellularLocation>
</comment>
<dbReference type="InterPro" id="IPR004821">
    <property type="entry name" value="Cyt_trans-like"/>
</dbReference>
<dbReference type="CDD" id="cd09286">
    <property type="entry name" value="NMNAT_Eukarya"/>
    <property type="match status" value="1"/>
</dbReference>
<keyword evidence="16" id="KW-0539">Nucleus</keyword>
<dbReference type="InterPro" id="IPR014729">
    <property type="entry name" value="Rossmann-like_a/b/a_fold"/>
</dbReference>
<keyword evidence="11 20" id="KW-0547">Nucleotide-binding</keyword>